<dbReference type="InterPro" id="IPR005828">
    <property type="entry name" value="MFS_sugar_transport-like"/>
</dbReference>
<dbReference type="CDD" id="cd17369">
    <property type="entry name" value="MFS_ShiA_like"/>
    <property type="match status" value="1"/>
</dbReference>
<dbReference type="PANTHER" id="PTHR43045">
    <property type="entry name" value="SHIKIMATE TRANSPORTER"/>
    <property type="match status" value="1"/>
</dbReference>
<name>A0A6J4M910_9CHLR</name>
<evidence type="ECO:0000256" key="4">
    <source>
        <dbReference type="ARBA" id="ARBA00022475"/>
    </source>
</evidence>
<dbReference type="Pfam" id="PF00083">
    <property type="entry name" value="Sugar_tr"/>
    <property type="match status" value="1"/>
</dbReference>
<gene>
    <name evidence="13" type="ORF">AVDCRST_MAG93-7027</name>
</gene>
<keyword evidence="4" id="KW-1003">Cell membrane</keyword>
<comment type="function">
    <text evidence="9">May be a proton symporter involved in the uptake of osmolytes such as proline and glycine betaine.</text>
</comment>
<evidence type="ECO:0000256" key="9">
    <source>
        <dbReference type="ARBA" id="ARBA00037295"/>
    </source>
</evidence>
<dbReference type="FunFam" id="1.20.1250.20:FF:000001">
    <property type="entry name" value="Dicarboxylate MFS transporter"/>
    <property type="match status" value="1"/>
</dbReference>
<keyword evidence="8 11" id="KW-0472">Membrane</keyword>
<evidence type="ECO:0000256" key="6">
    <source>
        <dbReference type="ARBA" id="ARBA00022847"/>
    </source>
</evidence>
<dbReference type="GO" id="GO:0015293">
    <property type="term" value="F:symporter activity"/>
    <property type="evidence" value="ECO:0007669"/>
    <property type="project" value="UniProtKB-KW"/>
</dbReference>
<feature type="domain" description="Major facilitator superfamily (MFS) profile" evidence="12">
    <location>
        <begin position="20"/>
        <end position="461"/>
    </location>
</feature>
<dbReference type="InterPro" id="IPR036259">
    <property type="entry name" value="MFS_trans_sf"/>
</dbReference>
<evidence type="ECO:0000313" key="13">
    <source>
        <dbReference type="EMBL" id="CAA9349149.1"/>
    </source>
</evidence>
<comment type="subcellular location">
    <subcellularLocation>
        <location evidence="1">Cell membrane</location>
        <topology evidence="1">Multi-pass membrane protein</topology>
    </subcellularLocation>
</comment>
<dbReference type="SUPFAM" id="SSF103473">
    <property type="entry name" value="MFS general substrate transporter"/>
    <property type="match status" value="1"/>
</dbReference>
<evidence type="ECO:0000256" key="8">
    <source>
        <dbReference type="ARBA" id="ARBA00023136"/>
    </source>
</evidence>
<dbReference type="Gene3D" id="1.20.1250.20">
    <property type="entry name" value="MFS general substrate transporter like domains"/>
    <property type="match status" value="1"/>
</dbReference>
<evidence type="ECO:0000256" key="11">
    <source>
        <dbReference type="SAM" id="Phobius"/>
    </source>
</evidence>
<feature type="transmembrane region" description="Helical" evidence="11">
    <location>
        <begin position="367"/>
        <end position="387"/>
    </location>
</feature>
<comment type="similarity">
    <text evidence="2">Belongs to the major facilitator superfamily. Metabolite:H+ Symporter (MHS) family (TC 2.A.1.6) family.</text>
</comment>
<dbReference type="EMBL" id="CADCTR010002370">
    <property type="protein sequence ID" value="CAA9349149.1"/>
    <property type="molecule type" value="Genomic_DNA"/>
</dbReference>
<dbReference type="PROSITE" id="PS50850">
    <property type="entry name" value="MFS"/>
    <property type="match status" value="1"/>
</dbReference>
<evidence type="ECO:0000256" key="10">
    <source>
        <dbReference type="ARBA" id="ARBA00039918"/>
    </source>
</evidence>
<dbReference type="PROSITE" id="PS00217">
    <property type="entry name" value="SUGAR_TRANSPORT_2"/>
    <property type="match status" value="1"/>
</dbReference>
<dbReference type="InterPro" id="IPR005829">
    <property type="entry name" value="Sugar_transporter_CS"/>
</dbReference>
<feature type="transmembrane region" description="Helical" evidence="11">
    <location>
        <begin position="57"/>
        <end position="81"/>
    </location>
</feature>
<evidence type="ECO:0000256" key="2">
    <source>
        <dbReference type="ARBA" id="ARBA00008240"/>
    </source>
</evidence>
<evidence type="ECO:0000256" key="7">
    <source>
        <dbReference type="ARBA" id="ARBA00022989"/>
    </source>
</evidence>
<feature type="transmembrane region" description="Helical" evidence="11">
    <location>
        <begin position="275"/>
        <end position="300"/>
    </location>
</feature>
<evidence type="ECO:0000256" key="3">
    <source>
        <dbReference type="ARBA" id="ARBA00022448"/>
    </source>
</evidence>
<feature type="transmembrane region" description="Helical" evidence="11">
    <location>
        <begin position="435"/>
        <end position="456"/>
    </location>
</feature>
<dbReference type="GO" id="GO:0005886">
    <property type="term" value="C:plasma membrane"/>
    <property type="evidence" value="ECO:0007669"/>
    <property type="project" value="UniProtKB-SubCell"/>
</dbReference>
<feature type="transmembrane region" description="Helical" evidence="11">
    <location>
        <begin position="117"/>
        <end position="137"/>
    </location>
</feature>
<keyword evidence="3" id="KW-0813">Transport</keyword>
<dbReference type="InterPro" id="IPR020846">
    <property type="entry name" value="MFS_dom"/>
</dbReference>
<feature type="transmembrane region" description="Helical" evidence="11">
    <location>
        <begin position="158"/>
        <end position="181"/>
    </location>
</feature>
<keyword evidence="5 11" id="KW-0812">Transmembrane</keyword>
<keyword evidence="6" id="KW-0769">Symport</keyword>
<dbReference type="PANTHER" id="PTHR43045:SF1">
    <property type="entry name" value="SHIKIMATE TRANSPORTER"/>
    <property type="match status" value="1"/>
</dbReference>
<evidence type="ECO:0000256" key="1">
    <source>
        <dbReference type="ARBA" id="ARBA00004651"/>
    </source>
</evidence>
<protein>
    <recommendedName>
        <fullName evidence="10">Putative proline/betaine transporter</fullName>
    </recommendedName>
</protein>
<accession>A0A6J4M910</accession>
<feature type="transmembrane region" description="Helical" evidence="11">
    <location>
        <begin position="343"/>
        <end position="361"/>
    </location>
</feature>
<organism evidence="13">
    <name type="scientific">uncultured Chloroflexia bacterium</name>
    <dbReference type="NCBI Taxonomy" id="1672391"/>
    <lineage>
        <taxon>Bacteria</taxon>
        <taxon>Bacillati</taxon>
        <taxon>Chloroflexota</taxon>
        <taxon>Chloroflexia</taxon>
        <taxon>environmental samples</taxon>
    </lineage>
</organism>
<feature type="transmembrane region" description="Helical" evidence="11">
    <location>
        <begin position="408"/>
        <end position="429"/>
    </location>
</feature>
<feature type="transmembrane region" description="Helical" evidence="11">
    <location>
        <begin position="312"/>
        <end position="331"/>
    </location>
</feature>
<sequence>MADANTGVTRQAPERSILKVAMVAMAGASIEWYDFFIYGTAAALVFPALFFPEQTPLIGALLSFASFGVGFVARPVGGLIFGHFGDKTGRKKALVVALITMGLASTLIGLLPTYATIGALAPVLLVLMRFLQGIAIGGQQGGVLLLTTESAPNNRRGFYGSFAQNGAPAGIVLANLMFLIVTAVTTPEAFQAWGWRIPFLASMALIGLAIYINLKLEETPAFRHLQEAKQRREEEIAQRMSTGRSEIVEEARTEVEAERGGSPILEVLRTYPKEIALAAGGYLAINMTYYIFIAFVIAYGTNPDILGLPQSTILSAVLIASAVQLFALPAFGALSDRFGRRGIYMLGAALVGVWSFVFWPMVNTGSFLLITLGLVVGLGVFHSMMYGPQGAFFAETFSTEVRYSGVSLGVQIGAVLGGAFAPLIATALLARFGSWVPIAVYMAAACAITLVSVLLLTETYTARIDETKPDRETGTRVASS</sequence>
<feature type="transmembrane region" description="Helical" evidence="11">
    <location>
        <begin position="32"/>
        <end position="51"/>
    </location>
</feature>
<proteinExistence type="inferred from homology"/>
<keyword evidence="7 11" id="KW-1133">Transmembrane helix</keyword>
<evidence type="ECO:0000259" key="12">
    <source>
        <dbReference type="PROSITE" id="PS50850"/>
    </source>
</evidence>
<dbReference type="AlphaFoldDB" id="A0A6J4M910"/>
<reference evidence="13" key="1">
    <citation type="submission" date="2020-02" db="EMBL/GenBank/DDBJ databases">
        <authorList>
            <person name="Meier V. D."/>
        </authorList>
    </citation>
    <scope>NUCLEOTIDE SEQUENCE</scope>
    <source>
        <strain evidence="13">AVDCRST_MAG93</strain>
    </source>
</reference>
<feature type="transmembrane region" description="Helical" evidence="11">
    <location>
        <begin position="193"/>
        <end position="214"/>
    </location>
</feature>
<feature type="transmembrane region" description="Helical" evidence="11">
    <location>
        <begin position="93"/>
        <end position="111"/>
    </location>
</feature>
<evidence type="ECO:0000256" key="5">
    <source>
        <dbReference type="ARBA" id="ARBA00022692"/>
    </source>
</evidence>